<evidence type="ECO:0000313" key="8">
    <source>
        <dbReference type="Proteomes" id="UP000183417"/>
    </source>
</evidence>
<keyword evidence="3" id="KW-0963">Cytoplasm</keyword>
<comment type="similarity">
    <text evidence="2">Belongs to the histone-like protein H-NS family.</text>
</comment>
<dbReference type="Proteomes" id="UP000183417">
    <property type="component" value="Unassembled WGS sequence"/>
</dbReference>
<accession>A0A1H3U690</accession>
<sequence>MTSDYKTLLQQKAELEAKIAQALAVEKSGVVARVRSLIAEFHLTSDDVFGGSKRKASAGAPKYRDPATGATWTGRGKPPNWIKDAADRTSFEI</sequence>
<evidence type="ECO:0000256" key="4">
    <source>
        <dbReference type="ARBA" id="ARBA00023125"/>
    </source>
</evidence>
<evidence type="ECO:0000313" key="7">
    <source>
        <dbReference type="EMBL" id="SDZ57807.1"/>
    </source>
</evidence>
<dbReference type="GO" id="GO:0009295">
    <property type="term" value="C:nucleoid"/>
    <property type="evidence" value="ECO:0007669"/>
    <property type="project" value="UniProtKB-SubCell"/>
</dbReference>
<comment type="subcellular location">
    <subcellularLocation>
        <location evidence="1">Cytoplasm</location>
        <location evidence="1">Nucleoid</location>
    </subcellularLocation>
</comment>
<name>A0A1H3U690_9BURK</name>
<dbReference type="GeneID" id="94689592"/>
<organism evidence="7 8">
    <name type="scientific">Delftia lacustris</name>
    <dbReference type="NCBI Taxonomy" id="558537"/>
    <lineage>
        <taxon>Bacteria</taxon>
        <taxon>Pseudomonadati</taxon>
        <taxon>Pseudomonadota</taxon>
        <taxon>Betaproteobacteria</taxon>
        <taxon>Burkholderiales</taxon>
        <taxon>Comamonadaceae</taxon>
        <taxon>Delftia</taxon>
    </lineage>
</organism>
<feature type="domain" description="DNA-binding protein H-NS-like C-terminal" evidence="6">
    <location>
        <begin position="53"/>
        <end position="93"/>
    </location>
</feature>
<dbReference type="SMART" id="SM00528">
    <property type="entry name" value="HNS"/>
    <property type="match status" value="1"/>
</dbReference>
<evidence type="ECO:0000256" key="1">
    <source>
        <dbReference type="ARBA" id="ARBA00004453"/>
    </source>
</evidence>
<dbReference type="PANTHER" id="PTHR38097:SF2">
    <property type="entry name" value="DNA-BINDING PROTEIN STPA"/>
    <property type="match status" value="1"/>
</dbReference>
<evidence type="ECO:0000256" key="5">
    <source>
        <dbReference type="SAM" id="MobiDB-lite"/>
    </source>
</evidence>
<feature type="region of interest" description="Disordered" evidence="5">
    <location>
        <begin position="52"/>
        <end position="93"/>
    </location>
</feature>
<dbReference type="GO" id="GO:0003677">
    <property type="term" value="F:DNA binding"/>
    <property type="evidence" value="ECO:0007669"/>
    <property type="project" value="UniProtKB-KW"/>
</dbReference>
<dbReference type="SUPFAM" id="SSF81273">
    <property type="entry name" value="H-NS histone-like proteins"/>
    <property type="match status" value="1"/>
</dbReference>
<evidence type="ECO:0000256" key="3">
    <source>
        <dbReference type="ARBA" id="ARBA00022490"/>
    </source>
</evidence>
<dbReference type="AlphaFoldDB" id="A0A1H3U690"/>
<dbReference type="EMBL" id="FNPE01000038">
    <property type="protein sequence ID" value="SDZ57807.1"/>
    <property type="molecule type" value="Genomic_DNA"/>
</dbReference>
<keyword evidence="4 7" id="KW-0238">DNA-binding</keyword>
<protein>
    <submittedName>
        <fullName evidence="7">DNA-binding protein H-NS</fullName>
    </submittedName>
</protein>
<evidence type="ECO:0000259" key="6">
    <source>
        <dbReference type="SMART" id="SM00528"/>
    </source>
</evidence>
<dbReference type="PANTHER" id="PTHR38097">
    <property type="match status" value="1"/>
</dbReference>
<gene>
    <name evidence="7" type="ORF">SAMN05421547_1385</name>
</gene>
<evidence type="ECO:0000256" key="2">
    <source>
        <dbReference type="ARBA" id="ARBA00010610"/>
    </source>
</evidence>
<feature type="compositionally biased region" description="Basic and acidic residues" evidence="5">
    <location>
        <begin position="84"/>
        <end position="93"/>
    </location>
</feature>
<reference evidence="7 8" key="1">
    <citation type="submission" date="2016-10" db="EMBL/GenBank/DDBJ databases">
        <authorList>
            <person name="de Groot N.N."/>
        </authorList>
    </citation>
    <scope>NUCLEOTIDE SEQUENCE [LARGE SCALE GENOMIC DNA]</scope>
    <source>
        <strain evidence="7 8">LMG 24775</strain>
    </source>
</reference>
<dbReference type="InterPro" id="IPR027444">
    <property type="entry name" value="H-NS_C_dom"/>
</dbReference>
<proteinExistence type="inferred from homology"/>
<dbReference type="Pfam" id="PF00816">
    <property type="entry name" value="Histone_HNS"/>
    <property type="match status" value="1"/>
</dbReference>
<dbReference type="Gene3D" id="4.10.430.30">
    <property type="match status" value="1"/>
</dbReference>
<dbReference type="RefSeq" id="WP_016448639.1">
    <property type="nucleotide sequence ID" value="NZ_CP141274.1"/>
</dbReference>